<evidence type="ECO:0000313" key="3">
    <source>
        <dbReference type="Proteomes" id="UP000178127"/>
    </source>
</evidence>
<sequence>MLNKKIEFKGQSSLVILFLIVCVISIVAVFFVVLRDRVPNFREPAPPNPIAPNPIEVPPVLPDSTEIINNFETPPLTEKYNWEQAYAAEDDFDFYIWYDNRYKRNSRTGEGEVQQLEFNGRLNKISLSKLDKTSLFEGYNVFVETYINELKKLGWEENTSYGDYFIMGINADGINAKVRGLVKKEEEYISTVVVAANYESNFSESPEEGIVVNCPCDLTLKVFMGDPLNLDLLSGN</sequence>
<dbReference type="STRING" id="1802620.A3D91_04005"/>
<keyword evidence="1" id="KW-0812">Transmembrane</keyword>
<reference evidence="2 3" key="1">
    <citation type="journal article" date="2016" name="Nat. Commun.">
        <title>Thousands of microbial genomes shed light on interconnected biogeochemical processes in an aquifer system.</title>
        <authorList>
            <person name="Anantharaman K."/>
            <person name="Brown C.T."/>
            <person name="Hug L.A."/>
            <person name="Sharon I."/>
            <person name="Castelle C.J."/>
            <person name="Probst A.J."/>
            <person name="Thomas B.C."/>
            <person name="Singh A."/>
            <person name="Wilkins M.J."/>
            <person name="Karaoz U."/>
            <person name="Brodie E.L."/>
            <person name="Williams K.H."/>
            <person name="Hubbard S.S."/>
            <person name="Banfield J.F."/>
        </authorList>
    </citation>
    <scope>NUCLEOTIDE SEQUENCE [LARGE SCALE GENOMIC DNA]</scope>
</reference>
<evidence type="ECO:0000313" key="2">
    <source>
        <dbReference type="EMBL" id="OGC53922.1"/>
    </source>
</evidence>
<keyword evidence="1" id="KW-0472">Membrane</keyword>
<protein>
    <submittedName>
        <fullName evidence="2">Uncharacterized protein</fullName>
    </submittedName>
</protein>
<comment type="caution">
    <text evidence="2">The sequence shown here is derived from an EMBL/GenBank/DDBJ whole genome shotgun (WGS) entry which is preliminary data.</text>
</comment>
<evidence type="ECO:0000256" key="1">
    <source>
        <dbReference type="SAM" id="Phobius"/>
    </source>
</evidence>
<organism evidence="2 3">
    <name type="scientific">candidate division WWE3 bacterium RIFCSPHIGHO2_02_FULL_38_14</name>
    <dbReference type="NCBI Taxonomy" id="1802620"/>
    <lineage>
        <taxon>Bacteria</taxon>
        <taxon>Katanobacteria</taxon>
    </lineage>
</organism>
<feature type="transmembrane region" description="Helical" evidence="1">
    <location>
        <begin position="12"/>
        <end position="34"/>
    </location>
</feature>
<keyword evidence="1" id="KW-1133">Transmembrane helix</keyword>
<accession>A0A1F4V9M6</accession>
<dbReference type="Proteomes" id="UP000178127">
    <property type="component" value="Unassembled WGS sequence"/>
</dbReference>
<name>A0A1F4V9M6_UNCKA</name>
<dbReference type="EMBL" id="MEVD01000007">
    <property type="protein sequence ID" value="OGC53922.1"/>
    <property type="molecule type" value="Genomic_DNA"/>
</dbReference>
<proteinExistence type="predicted"/>
<gene>
    <name evidence="2" type="ORF">A3D91_04005</name>
</gene>
<dbReference type="AlphaFoldDB" id="A0A1F4V9M6"/>